<dbReference type="Proteomes" id="UP000717996">
    <property type="component" value="Unassembled WGS sequence"/>
</dbReference>
<gene>
    <name evidence="2" type="ORF">G6F51_000700</name>
</gene>
<organism evidence="2 3">
    <name type="scientific">Rhizopus oryzae</name>
    <name type="common">Mucormycosis agent</name>
    <name type="synonym">Rhizopus arrhizus var. delemar</name>
    <dbReference type="NCBI Taxonomy" id="64495"/>
    <lineage>
        <taxon>Eukaryota</taxon>
        <taxon>Fungi</taxon>
        <taxon>Fungi incertae sedis</taxon>
        <taxon>Mucoromycota</taxon>
        <taxon>Mucoromycotina</taxon>
        <taxon>Mucoromycetes</taxon>
        <taxon>Mucorales</taxon>
        <taxon>Mucorineae</taxon>
        <taxon>Rhizopodaceae</taxon>
        <taxon>Rhizopus</taxon>
    </lineage>
</organism>
<dbReference type="InterPro" id="IPR038717">
    <property type="entry name" value="Tc1-like_DDE_dom"/>
</dbReference>
<dbReference type="EMBL" id="JAANIT010000044">
    <property type="protein sequence ID" value="KAG1553272.1"/>
    <property type="molecule type" value="Genomic_DNA"/>
</dbReference>
<feature type="domain" description="Tc1-like transposase DDE" evidence="1">
    <location>
        <begin position="40"/>
        <end position="78"/>
    </location>
</feature>
<dbReference type="GO" id="GO:0003676">
    <property type="term" value="F:nucleic acid binding"/>
    <property type="evidence" value="ECO:0007669"/>
    <property type="project" value="InterPro"/>
</dbReference>
<reference evidence="2" key="1">
    <citation type="journal article" date="2020" name="Microb. Genom.">
        <title>Genetic diversity of clinical and environmental Mucorales isolates obtained from an investigation of mucormycosis cases among solid organ transplant recipients.</title>
        <authorList>
            <person name="Nguyen M.H."/>
            <person name="Kaul D."/>
            <person name="Muto C."/>
            <person name="Cheng S.J."/>
            <person name="Richter R.A."/>
            <person name="Bruno V.M."/>
            <person name="Liu G."/>
            <person name="Beyhan S."/>
            <person name="Sundermann A.J."/>
            <person name="Mounaud S."/>
            <person name="Pasculle A.W."/>
            <person name="Nierman W.C."/>
            <person name="Driscoll E."/>
            <person name="Cumbie R."/>
            <person name="Clancy C.J."/>
            <person name="Dupont C.L."/>
        </authorList>
    </citation>
    <scope>NUCLEOTIDE SEQUENCE</scope>
    <source>
        <strain evidence="2">GL16</strain>
    </source>
</reference>
<evidence type="ECO:0000313" key="3">
    <source>
        <dbReference type="Proteomes" id="UP000717996"/>
    </source>
</evidence>
<dbReference type="InterPro" id="IPR036397">
    <property type="entry name" value="RNaseH_sf"/>
</dbReference>
<dbReference type="Pfam" id="PF13358">
    <property type="entry name" value="DDE_3"/>
    <property type="match status" value="1"/>
</dbReference>
<evidence type="ECO:0000259" key="1">
    <source>
        <dbReference type="Pfam" id="PF13358"/>
    </source>
</evidence>
<comment type="caution">
    <text evidence="2">The sequence shown here is derived from an EMBL/GenBank/DDBJ whole genome shotgun (WGS) entry which is preliminary data.</text>
</comment>
<dbReference type="AlphaFoldDB" id="A0A9P6YP15"/>
<protein>
    <recommendedName>
        <fullName evidence="1">Tc1-like transposase DDE domain-containing protein</fullName>
    </recommendedName>
</protein>
<evidence type="ECO:0000313" key="2">
    <source>
        <dbReference type="EMBL" id="KAG1553272.1"/>
    </source>
</evidence>
<dbReference type="OrthoDB" id="5379619at2759"/>
<name>A0A9P6YP15_RHIOR</name>
<accession>A0A9P6YP15</accession>
<dbReference type="Gene3D" id="3.30.420.10">
    <property type="entry name" value="Ribonuclease H-like superfamily/Ribonuclease H"/>
    <property type="match status" value="1"/>
</dbReference>
<sequence>MKTVLWKIKNRPLAMERLYHYEQCSNPRTEHDRPNHHQKEYISEYLPPYSPELNPIAQFWAGLKSKVKRTKFSDVEALSSRITEASEVIPDEHLQHFVKHSINQFNNCLNKNPI</sequence>
<proteinExistence type="predicted"/>